<evidence type="ECO:0000313" key="2">
    <source>
        <dbReference type="EMBL" id="MCY9607087.1"/>
    </source>
</evidence>
<proteinExistence type="predicted"/>
<keyword evidence="3" id="KW-0648">Protein biosynthesis</keyword>
<evidence type="ECO:0000256" key="1">
    <source>
        <dbReference type="SAM" id="MobiDB-lite"/>
    </source>
</evidence>
<organism evidence="3 4">
    <name type="scientific">Paenibacillus thiaminolyticus</name>
    <name type="common">Bacillus thiaminolyticus</name>
    <dbReference type="NCBI Taxonomy" id="49283"/>
    <lineage>
        <taxon>Bacteria</taxon>
        <taxon>Bacillati</taxon>
        <taxon>Bacillota</taxon>
        <taxon>Bacilli</taxon>
        <taxon>Bacillales</taxon>
        <taxon>Paenibacillaceae</taxon>
        <taxon>Paenibacillus</taxon>
    </lineage>
</organism>
<name>A0AAP9DYB4_PANTH</name>
<sequence>MSRFAKQVVGMMVLLVVGVFIGMEVTSVSIERIYGPVDTNRSSVPADSAWSERPAQEPLASPDEPAPVQAVQEREAAVPAIPPREWPAEAELPPAQGLPPVQDAAVNKLADQTAGLLQTLSQAGIRAVVGLFDGLF</sequence>
<dbReference type="AlphaFoldDB" id="A0AAP9DYB4"/>
<keyword evidence="5" id="KW-1185">Reference proteome</keyword>
<dbReference type="Proteomes" id="UP000315377">
    <property type="component" value="Chromosome"/>
</dbReference>
<evidence type="ECO:0000313" key="4">
    <source>
        <dbReference type="Proteomes" id="UP000315377"/>
    </source>
</evidence>
<accession>A0AAP9DYB4</accession>
<gene>
    <name evidence="3" type="ORF">FLT43_25650</name>
    <name evidence="2" type="ORF">M5W83_07990</name>
</gene>
<dbReference type="Proteomes" id="UP001209276">
    <property type="component" value="Unassembled WGS sequence"/>
</dbReference>
<keyword evidence="3" id="KW-0396">Initiation factor</keyword>
<dbReference type="EMBL" id="JAMDMM010000017">
    <property type="protein sequence ID" value="MCY9607087.1"/>
    <property type="molecule type" value="Genomic_DNA"/>
</dbReference>
<dbReference type="EMBL" id="CP041405">
    <property type="protein sequence ID" value="QDM46457.1"/>
    <property type="molecule type" value="Genomic_DNA"/>
</dbReference>
<dbReference type="RefSeq" id="WP_087442069.1">
    <property type="nucleotide sequence ID" value="NZ_CABMNB010000023.1"/>
</dbReference>
<feature type="region of interest" description="Disordered" evidence="1">
    <location>
        <begin position="37"/>
        <end position="99"/>
    </location>
</feature>
<reference evidence="3 4" key="1">
    <citation type="submission" date="2019-07" db="EMBL/GenBank/DDBJ databases">
        <title>Paenibacillus thiaminolyticus NRRL B-4156.</title>
        <authorList>
            <person name="Hehnly C."/>
            <person name="Zhang L."/>
        </authorList>
    </citation>
    <scope>NUCLEOTIDE SEQUENCE [LARGE SCALE GENOMIC DNA]</scope>
    <source>
        <strain evidence="3 4">NRRL B-4156</strain>
    </source>
</reference>
<protein>
    <submittedName>
        <fullName evidence="3">Translation initiation factor 2</fullName>
    </submittedName>
</protein>
<evidence type="ECO:0000313" key="3">
    <source>
        <dbReference type="EMBL" id="QDM46457.1"/>
    </source>
</evidence>
<reference evidence="2 5" key="2">
    <citation type="submission" date="2022-05" db="EMBL/GenBank/DDBJ databases">
        <title>Genome Sequencing of Bee-Associated Microbes.</title>
        <authorList>
            <person name="Dunlap C."/>
        </authorList>
    </citation>
    <scope>NUCLEOTIDE SEQUENCE [LARGE SCALE GENOMIC DNA]</scope>
    <source>
        <strain evidence="2 5">NRRL B-14613</strain>
    </source>
</reference>
<evidence type="ECO:0000313" key="5">
    <source>
        <dbReference type="Proteomes" id="UP001209276"/>
    </source>
</evidence>
<dbReference type="GeneID" id="76999347"/>
<dbReference type="GO" id="GO:0003743">
    <property type="term" value="F:translation initiation factor activity"/>
    <property type="evidence" value="ECO:0007669"/>
    <property type="project" value="UniProtKB-KW"/>
</dbReference>